<dbReference type="PANTHER" id="PTHR16119:SF17">
    <property type="entry name" value="TRANSMEMBRANE PROTEIN 144"/>
    <property type="match status" value="1"/>
</dbReference>
<gene>
    <name evidence="9" type="ORF">FC64_GL000122</name>
</gene>
<dbReference type="InterPro" id="IPR037185">
    <property type="entry name" value="EmrE-like"/>
</dbReference>
<evidence type="ECO:0000256" key="4">
    <source>
        <dbReference type="ARBA" id="ARBA00022597"/>
    </source>
</evidence>
<keyword evidence="4 9" id="KW-0762">Sugar transport</keyword>
<evidence type="ECO:0000313" key="10">
    <source>
        <dbReference type="Proteomes" id="UP000051291"/>
    </source>
</evidence>
<evidence type="ECO:0000256" key="3">
    <source>
        <dbReference type="ARBA" id="ARBA00022448"/>
    </source>
</evidence>
<proteinExistence type="inferred from homology"/>
<keyword evidence="10" id="KW-1185">Reference proteome</keyword>
<sequence>MDYLVKQFLRFSEYLILESPCVKNKIHVYLMNTEWKGLHLEGGIYIMFIALIPALAWGSIGLISGKLGGTANQQTLGMTWGALLFAIIMTLCSWGHFIANCTWKLWIVGLISGLFWSLGQNQQFHAMKSIGVSKAIPISTGAQLVTNALAGVILFHEWTTKRQLSIGSLALIVLIIGATLTALRDKKNAAVNAERISEDWNGGARALILSTLGYLGYTVVVHWANVDTRAMVLPQAIGMVLGASMFALGKNAFRKETYKNILTGLVWGTGNLFMFEATTMVGLAISFSFSQMGIVISTFGSIFFLGEKKTKREWVYVVIGSLMVILGGFLLGILK</sequence>
<evidence type="ECO:0000256" key="8">
    <source>
        <dbReference type="SAM" id="Phobius"/>
    </source>
</evidence>
<dbReference type="InterPro" id="IPR010651">
    <property type="entry name" value="Sugar_transport"/>
</dbReference>
<dbReference type="SUPFAM" id="SSF103481">
    <property type="entry name" value="Multidrug resistance efflux transporter EmrE"/>
    <property type="match status" value="2"/>
</dbReference>
<evidence type="ECO:0000256" key="5">
    <source>
        <dbReference type="ARBA" id="ARBA00022692"/>
    </source>
</evidence>
<feature type="transmembrane region" description="Helical" evidence="8">
    <location>
        <begin position="103"/>
        <end position="119"/>
    </location>
</feature>
<dbReference type="Proteomes" id="UP000051291">
    <property type="component" value="Unassembled WGS sequence"/>
</dbReference>
<comment type="caution">
    <text evidence="9">The sequence shown here is derived from an EMBL/GenBank/DDBJ whole genome shotgun (WGS) entry which is preliminary data.</text>
</comment>
<dbReference type="GO" id="GO:0015144">
    <property type="term" value="F:carbohydrate transmembrane transporter activity"/>
    <property type="evidence" value="ECO:0007669"/>
    <property type="project" value="InterPro"/>
</dbReference>
<keyword evidence="5 8" id="KW-0812">Transmembrane</keyword>
<feature type="transmembrane region" description="Helical" evidence="8">
    <location>
        <begin position="230"/>
        <end position="248"/>
    </location>
</feature>
<dbReference type="Pfam" id="PF06800">
    <property type="entry name" value="Sugar_transport"/>
    <property type="match status" value="1"/>
</dbReference>
<keyword evidence="3" id="KW-0813">Transport</keyword>
<feature type="transmembrane region" description="Helical" evidence="8">
    <location>
        <begin position="314"/>
        <end position="334"/>
    </location>
</feature>
<keyword evidence="6 8" id="KW-1133">Transmembrane helix</keyword>
<comment type="subcellular location">
    <subcellularLocation>
        <location evidence="1">Cell membrane</location>
        <topology evidence="1">Multi-pass membrane protein</topology>
    </subcellularLocation>
</comment>
<feature type="transmembrane region" description="Helical" evidence="8">
    <location>
        <begin position="164"/>
        <end position="183"/>
    </location>
</feature>
<accession>A0A0R1ZQI0</accession>
<evidence type="ECO:0000256" key="6">
    <source>
        <dbReference type="ARBA" id="ARBA00022989"/>
    </source>
</evidence>
<keyword evidence="7 8" id="KW-0472">Membrane</keyword>
<dbReference type="GO" id="GO:0005886">
    <property type="term" value="C:plasma membrane"/>
    <property type="evidence" value="ECO:0007669"/>
    <property type="project" value="UniProtKB-SubCell"/>
</dbReference>
<evidence type="ECO:0000256" key="2">
    <source>
        <dbReference type="ARBA" id="ARBA00006117"/>
    </source>
</evidence>
<dbReference type="PATRIC" id="fig|1423820.4.peg.125"/>
<reference evidence="9 10" key="1">
    <citation type="journal article" date="2015" name="Genome Announc.">
        <title>Expanding the biotechnology potential of lactobacilli through comparative genomics of 213 strains and associated genera.</title>
        <authorList>
            <person name="Sun Z."/>
            <person name="Harris H.M."/>
            <person name="McCann A."/>
            <person name="Guo C."/>
            <person name="Argimon S."/>
            <person name="Zhang W."/>
            <person name="Yang X."/>
            <person name="Jeffery I.B."/>
            <person name="Cooney J.C."/>
            <person name="Kagawa T.F."/>
            <person name="Liu W."/>
            <person name="Song Y."/>
            <person name="Salvetti E."/>
            <person name="Wrobel A."/>
            <person name="Rasinkangas P."/>
            <person name="Parkhill J."/>
            <person name="Rea M.C."/>
            <person name="O'Sullivan O."/>
            <person name="Ritari J."/>
            <person name="Douillard F.P."/>
            <person name="Paul Ross R."/>
            <person name="Yang R."/>
            <person name="Briner A.E."/>
            <person name="Felis G.E."/>
            <person name="de Vos W.M."/>
            <person name="Barrangou R."/>
            <person name="Klaenhammer T.R."/>
            <person name="Caufield P.W."/>
            <person name="Cui Y."/>
            <person name="Zhang H."/>
            <person name="O'Toole P.W."/>
        </authorList>
    </citation>
    <scope>NUCLEOTIDE SEQUENCE [LARGE SCALE GENOMIC DNA]</scope>
    <source>
        <strain evidence="9 10">DSM 20653</strain>
    </source>
</reference>
<dbReference type="STRING" id="1423820.FC64_GL000122"/>
<name>A0A0R1ZQI0_9LACO</name>
<evidence type="ECO:0000256" key="7">
    <source>
        <dbReference type="ARBA" id="ARBA00023136"/>
    </source>
</evidence>
<evidence type="ECO:0000256" key="1">
    <source>
        <dbReference type="ARBA" id="ARBA00004651"/>
    </source>
</evidence>
<protein>
    <submittedName>
        <fullName evidence="9">Sugar transport protein</fullName>
    </submittedName>
</protein>
<dbReference type="EMBL" id="AYYZ01000011">
    <property type="protein sequence ID" value="KRM52979.1"/>
    <property type="molecule type" value="Genomic_DNA"/>
</dbReference>
<comment type="similarity">
    <text evidence="2">Belongs to the GRP transporter (TC 2.A.7.5) family.</text>
</comment>
<feature type="transmembrane region" description="Helical" evidence="8">
    <location>
        <begin position="283"/>
        <end position="305"/>
    </location>
</feature>
<feature type="transmembrane region" description="Helical" evidence="8">
    <location>
        <begin position="75"/>
        <end position="97"/>
    </location>
</feature>
<evidence type="ECO:0000313" key="9">
    <source>
        <dbReference type="EMBL" id="KRM52979.1"/>
    </source>
</evidence>
<organism evidence="9 10">
    <name type="scientific">Ligilactobacillus araffinosus DSM 20653</name>
    <dbReference type="NCBI Taxonomy" id="1423820"/>
    <lineage>
        <taxon>Bacteria</taxon>
        <taxon>Bacillati</taxon>
        <taxon>Bacillota</taxon>
        <taxon>Bacilli</taxon>
        <taxon>Lactobacillales</taxon>
        <taxon>Lactobacillaceae</taxon>
        <taxon>Ligilactobacillus</taxon>
    </lineage>
</organism>
<feature type="transmembrane region" description="Helical" evidence="8">
    <location>
        <begin position="204"/>
        <end position="224"/>
    </location>
</feature>
<dbReference type="PANTHER" id="PTHR16119">
    <property type="entry name" value="TRANSMEMBRANE PROTEIN 144"/>
    <property type="match status" value="1"/>
</dbReference>
<dbReference type="AlphaFoldDB" id="A0A0R1ZQI0"/>
<feature type="transmembrane region" description="Helical" evidence="8">
    <location>
        <begin position="140"/>
        <end position="158"/>
    </location>
</feature>
<feature type="transmembrane region" description="Helical" evidence="8">
    <location>
        <begin position="44"/>
        <end position="63"/>
    </location>
</feature>